<protein>
    <recommendedName>
        <fullName evidence="5">Ricin B lectin domain-containing protein</fullName>
    </recommendedName>
</protein>
<name>A0ABP1DKJ7_9APHY</name>
<accession>A0ABP1DKJ7</accession>
<feature type="chain" id="PRO_5045752699" description="Ricin B lectin domain-containing protein" evidence="2">
    <location>
        <begin position="16"/>
        <end position="228"/>
    </location>
</feature>
<proteinExistence type="predicted"/>
<feature type="signal peptide" evidence="2">
    <location>
        <begin position="1"/>
        <end position="15"/>
    </location>
</feature>
<keyword evidence="4" id="KW-1185">Reference proteome</keyword>
<evidence type="ECO:0000256" key="2">
    <source>
        <dbReference type="SAM" id="SignalP"/>
    </source>
</evidence>
<feature type="compositionally biased region" description="Low complexity" evidence="1">
    <location>
        <begin position="190"/>
        <end position="212"/>
    </location>
</feature>
<dbReference type="EMBL" id="OZ037947">
    <property type="protein sequence ID" value="CAL1707217.1"/>
    <property type="molecule type" value="Genomic_DNA"/>
</dbReference>
<dbReference type="Proteomes" id="UP001497453">
    <property type="component" value="Chromosome 4"/>
</dbReference>
<evidence type="ECO:0000256" key="1">
    <source>
        <dbReference type="SAM" id="MobiDB-lite"/>
    </source>
</evidence>
<reference evidence="4" key="1">
    <citation type="submission" date="2024-04" db="EMBL/GenBank/DDBJ databases">
        <authorList>
            <person name="Shaw F."/>
            <person name="Minotto A."/>
        </authorList>
    </citation>
    <scope>NUCLEOTIDE SEQUENCE [LARGE SCALE GENOMIC DNA]</scope>
</reference>
<organism evidence="3 4">
    <name type="scientific">Somion occarium</name>
    <dbReference type="NCBI Taxonomy" id="3059160"/>
    <lineage>
        <taxon>Eukaryota</taxon>
        <taxon>Fungi</taxon>
        <taxon>Dikarya</taxon>
        <taxon>Basidiomycota</taxon>
        <taxon>Agaricomycotina</taxon>
        <taxon>Agaricomycetes</taxon>
        <taxon>Polyporales</taxon>
        <taxon>Cerrenaceae</taxon>
        <taxon>Somion</taxon>
    </lineage>
</organism>
<feature type="region of interest" description="Disordered" evidence="1">
    <location>
        <begin position="189"/>
        <end position="228"/>
    </location>
</feature>
<evidence type="ECO:0000313" key="3">
    <source>
        <dbReference type="EMBL" id="CAL1707217.1"/>
    </source>
</evidence>
<evidence type="ECO:0008006" key="5">
    <source>
        <dbReference type="Google" id="ProtNLM"/>
    </source>
</evidence>
<sequence>MNSRIFMCTATLVSASSLALTPDAHYWSGSRWANQGGISLLCDPDFPSDKPISIGNSQFIGLSDGVTDGSGLIKATTAAFRFIKDNSFPPQWTISSFDNPSLTVGLRSNQPLFLSKQTTSVPKFLIDCNSSCGYFLLGDGCFITSASDPNVCVQVGDHNGFAGASGDPLTLRPCQKNDSQRFNFFLMDRPSTTSKPVPSSTTVVDSTTTSTSRPNQCTPDFPEDEHVD</sequence>
<gene>
    <name evidence="3" type="ORF">GFSPODELE1_LOCUS6260</name>
</gene>
<keyword evidence="2" id="KW-0732">Signal</keyword>
<evidence type="ECO:0000313" key="4">
    <source>
        <dbReference type="Proteomes" id="UP001497453"/>
    </source>
</evidence>